<evidence type="ECO:0000256" key="1">
    <source>
        <dbReference type="ARBA" id="ARBA00022714"/>
    </source>
</evidence>
<reference evidence="9" key="1">
    <citation type="submission" date="2019-05" db="EMBL/GenBank/DDBJ databases">
        <title>Whole genome sequencing of Pseudanabaena catenata USMAC16.</title>
        <authorList>
            <person name="Khan Z."/>
            <person name="Omar W.M."/>
            <person name="Convey P."/>
            <person name="Merican F."/>
            <person name="Najimudin N."/>
        </authorList>
    </citation>
    <scope>NUCLEOTIDE SEQUENCE</scope>
    <source>
        <strain evidence="9">USMAC16</strain>
    </source>
</reference>
<organism evidence="9 10">
    <name type="scientific">Pseudanabaena catenata USMAC16</name>
    <dbReference type="NCBI Taxonomy" id="1855837"/>
    <lineage>
        <taxon>Bacteria</taxon>
        <taxon>Bacillati</taxon>
        <taxon>Cyanobacteriota</taxon>
        <taxon>Cyanophyceae</taxon>
        <taxon>Pseudanabaenales</taxon>
        <taxon>Pseudanabaenaceae</taxon>
        <taxon>Pseudanabaena</taxon>
    </lineage>
</organism>
<dbReference type="AlphaFoldDB" id="A0A9X4MAK1"/>
<accession>A0A9X4MAK1</accession>
<dbReference type="GO" id="GO:0016020">
    <property type="term" value="C:membrane"/>
    <property type="evidence" value="ECO:0007669"/>
    <property type="project" value="InterPro"/>
</dbReference>
<dbReference type="GO" id="GO:0051537">
    <property type="term" value="F:2 iron, 2 sulfur cluster binding"/>
    <property type="evidence" value="ECO:0007669"/>
    <property type="project" value="UniProtKB-KW"/>
</dbReference>
<keyword evidence="7" id="KW-0732">Signal</keyword>
<keyword evidence="10" id="KW-1185">Reference proteome</keyword>
<evidence type="ECO:0000313" key="10">
    <source>
        <dbReference type="Proteomes" id="UP001152872"/>
    </source>
</evidence>
<evidence type="ECO:0000259" key="8">
    <source>
        <dbReference type="PROSITE" id="PS51296"/>
    </source>
</evidence>
<dbReference type="Gene3D" id="2.102.10.10">
    <property type="entry name" value="Rieske [2Fe-2S] iron-sulphur domain"/>
    <property type="match status" value="1"/>
</dbReference>
<comment type="cofactor">
    <cofactor evidence="6">
        <name>[2Fe-2S] cluster</name>
        <dbReference type="ChEBI" id="CHEBI:190135"/>
    </cofactor>
</comment>
<name>A0A9X4MAK1_9CYAN</name>
<dbReference type="RefSeq" id="WP_009629264.1">
    <property type="nucleotide sequence ID" value="NZ_VBTY01000272.1"/>
</dbReference>
<evidence type="ECO:0000313" key="9">
    <source>
        <dbReference type="EMBL" id="MDG3497061.1"/>
    </source>
</evidence>
<dbReference type="GO" id="GO:0004497">
    <property type="term" value="F:monooxygenase activity"/>
    <property type="evidence" value="ECO:0007669"/>
    <property type="project" value="UniProtKB-ARBA"/>
</dbReference>
<evidence type="ECO:0000256" key="2">
    <source>
        <dbReference type="ARBA" id="ARBA00022723"/>
    </source>
</evidence>
<proteinExistence type="predicted"/>
<keyword evidence="2" id="KW-0479">Metal-binding</keyword>
<evidence type="ECO:0000256" key="5">
    <source>
        <dbReference type="ARBA" id="ARBA00023157"/>
    </source>
</evidence>
<dbReference type="InterPro" id="IPR036922">
    <property type="entry name" value="Rieske_2Fe-2S_sf"/>
</dbReference>
<evidence type="ECO:0000256" key="3">
    <source>
        <dbReference type="ARBA" id="ARBA00023004"/>
    </source>
</evidence>
<dbReference type="GO" id="GO:0046872">
    <property type="term" value="F:metal ion binding"/>
    <property type="evidence" value="ECO:0007669"/>
    <property type="project" value="UniProtKB-KW"/>
</dbReference>
<dbReference type="PROSITE" id="PS51257">
    <property type="entry name" value="PROKAR_LIPOPROTEIN"/>
    <property type="match status" value="1"/>
</dbReference>
<keyword evidence="5" id="KW-1015">Disulfide bond</keyword>
<dbReference type="CDD" id="cd03467">
    <property type="entry name" value="Rieske"/>
    <property type="match status" value="1"/>
</dbReference>
<dbReference type="Proteomes" id="UP001152872">
    <property type="component" value="Unassembled WGS sequence"/>
</dbReference>
<comment type="caution">
    <text evidence="9">The sequence shown here is derived from an EMBL/GenBank/DDBJ whole genome shotgun (WGS) entry which is preliminary data.</text>
</comment>
<dbReference type="PROSITE" id="PS51296">
    <property type="entry name" value="RIESKE"/>
    <property type="match status" value="1"/>
</dbReference>
<dbReference type="InterPro" id="IPR005805">
    <property type="entry name" value="Rieske_Fe-S_prot_C"/>
</dbReference>
<evidence type="ECO:0000256" key="7">
    <source>
        <dbReference type="SAM" id="SignalP"/>
    </source>
</evidence>
<feature type="domain" description="Rieske" evidence="8">
    <location>
        <begin position="43"/>
        <end position="140"/>
    </location>
</feature>
<keyword evidence="1" id="KW-0001">2Fe-2S</keyword>
<dbReference type="EMBL" id="VBTY01000272">
    <property type="protein sequence ID" value="MDG3497061.1"/>
    <property type="molecule type" value="Genomic_DNA"/>
</dbReference>
<evidence type="ECO:0000256" key="4">
    <source>
        <dbReference type="ARBA" id="ARBA00023014"/>
    </source>
</evidence>
<dbReference type="PRINTS" id="PR00162">
    <property type="entry name" value="RIESKE"/>
</dbReference>
<protein>
    <submittedName>
        <fullName evidence="9">Rieske (2Fe-2S) protein</fullName>
    </submittedName>
</protein>
<keyword evidence="3" id="KW-0408">Iron</keyword>
<evidence type="ECO:0000256" key="6">
    <source>
        <dbReference type="ARBA" id="ARBA00034078"/>
    </source>
</evidence>
<keyword evidence="4" id="KW-0411">Iron-sulfur</keyword>
<gene>
    <name evidence="9" type="ORF">FEV09_21200</name>
</gene>
<feature type="chain" id="PRO_5040933792" evidence="7">
    <location>
        <begin position="25"/>
        <end position="143"/>
    </location>
</feature>
<feature type="signal peptide" evidence="7">
    <location>
        <begin position="1"/>
        <end position="24"/>
    </location>
</feature>
<dbReference type="PANTHER" id="PTHR10134">
    <property type="entry name" value="CYTOCHROME B-C1 COMPLEX SUBUNIT RIESKE, MITOCHONDRIAL"/>
    <property type="match status" value="1"/>
</dbReference>
<dbReference type="SUPFAM" id="SSF50022">
    <property type="entry name" value="ISP domain"/>
    <property type="match status" value="1"/>
</dbReference>
<dbReference type="InterPro" id="IPR017941">
    <property type="entry name" value="Rieske_2Fe-2S"/>
</dbReference>
<dbReference type="InterPro" id="IPR014349">
    <property type="entry name" value="Rieske_Fe-S_prot"/>
</dbReference>
<sequence>MERRKFLMLFGVGTLASYLPVAIAACSSLFKVDEAFGQSDGAVVAGTIADLDNAGQLYQDNTSIGSIAVIRSPDNPQKLLAVDPTCTHQGCTVDWDGDKKQFKCPCHGAKFSANGKVLKGPASSPLGTYKAKIQGNSVIVSKN</sequence>
<dbReference type="GO" id="GO:0016705">
    <property type="term" value="F:oxidoreductase activity, acting on paired donors, with incorporation or reduction of molecular oxygen"/>
    <property type="evidence" value="ECO:0007669"/>
    <property type="project" value="UniProtKB-ARBA"/>
</dbReference>
<dbReference type="Pfam" id="PF00355">
    <property type="entry name" value="Rieske"/>
    <property type="match status" value="1"/>
</dbReference>